<dbReference type="InterPro" id="IPR011330">
    <property type="entry name" value="Glyco_hydro/deAcase_b/a-brl"/>
</dbReference>
<evidence type="ECO:0000313" key="7">
    <source>
        <dbReference type="Proteomes" id="UP000190675"/>
    </source>
</evidence>
<sequence>MFDLTLSFDNGPEPEVTPLVLDVLRERGIKATFFVIGDKLADPERRLLAARARDEGHWIGNHTYTHSLPLGLQHDPDAAEHEIASTQRLIDGLAHPQRWFRPFGGGGNLDARLLKPSVVDHLCSNDYSCVLWNAIPRDWDDPDGWTVRALAQCGAQAWSLMVLHDLPTGAMRHLEKFLDSAAAAGARFRQDFPPDCVPIRAGKIVLPIKSYVSSIEEESAAP</sequence>
<proteinExistence type="inferred from homology"/>
<gene>
    <name evidence="6" type="ORF">SAMN05444169_3786</name>
</gene>
<dbReference type="Gene3D" id="3.20.20.370">
    <property type="entry name" value="Glycoside hydrolase/deacetylase"/>
    <property type="match status" value="1"/>
</dbReference>
<dbReference type="CDD" id="cd10917">
    <property type="entry name" value="CE4_NodB_like_6s_7s"/>
    <property type="match status" value="1"/>
</dbReference>
<dbReference type="InterPro" id="IPR002509">
    <property type="entry name" value="NODB_dom"/>
</dbReference>
<evidence type="ECO:0000256" key="3">
    <source>
        <dbReference type="ARBA" id="ARBA00020071"/>
    </source>
</evidence>
<dbReference type="Pfam" id="PF01522">
    <property type="entry name" value="Polysacc_deac_1"/>
    <property type="match status" value="1"/>
</dbReference>
<name>A0A1M5M216_9BRAD</name>
<dbReference type="RefSeq" id="WP_079567274.1">
    <property type="nucleotide sequence ID" value="NZ_LT670818.1"/>
</dbReference>
<dbReference type="PROSITE" id="PS51677">
    <property type="entry name" value="NODB"/>
    <property type="match status" value="1"/>
</dbReference>
<evidence type="ECO:0000313" key="6">
    <source>
        <dbReference type="EMBL" id="SHG71315.1"/>
    </source>
</evidence>
<comment type="function">
    <text evidence="1">Is involved in generating a small heat-stable compound (Nod), an acylated oligomer of N-acetylglucosamine, that stimulates mitosis in various plant protoplasts.</text>
</comment>
<dbReference type="EMBL" id="LT670818">
    <property type="protein sequence ID" value="SHG71315.1"/>
    <property type="molecule type" value="Genomic_DNA"/>
</dbReference>
<protein>
    <recommendedName>
        <fullName evidence="3">Chitooligosaccharide deacetylase</fullName>
    </recommendedName>
    <alternativeName>
        <fullName evidence="4">Nodulation protein B</fullName>
    </alternativeName>
</protein>
<dbReference type="SUPFAM" id="SSF88713">
    <property type="entry name" value="Glycoside hydrolase/deacetylase"/>
    <property type="match status" value="1"/>
</dbReference>
<organism evidence="6 7">
    <name type="scientific">Bradyrhizobium erythrophlei</name>
    <dbReference type="NCBI Taxonomy" id="1437360"/>
    <lineage>
        <taxon>Bacteria</taxon>
        <taxon>Pseudomonadati</taxon>
        <taxon>Pseudomonadota</taxon>
        <taxon>Alphaproteobacteria</taxon>
        <taxon>Hyphomicrobiales</taxon>
        <taxon>Nitrobacteraceae</taxon>
        <taxon>Bradyrhizobium</taxon>
    </lineage>
</organism>
<comment type="similarity">
    <text evidence="2">Belongs to the polysaccharide deacetylase family.</text>
</comment>
<evidence type="ECO:0000256" key="2">
    <source>
        <dbReference type="ARBA" id="ARBA00010973"/>
    </source>
</evidence>
<dbReference type="Proteomes" id="UP000190675">
    <property type="component" value="Chromosome I"/>
</dbReference>
<dbReference type="OrthoDB" id="9784220at2"/>
<accession>A0A1M5M216</accession>
<evidence type="ECO:0000256" key="1">
    <source>
        <dbReference type="ARBA" id="ARBA00003236"/>
    </source>
</evidence>
<evidence type="ECO:0000259" key="5">
    <source>
        <dbReference type="PROSITE" id="PS51677"/>
    </source>
</evidence>
<reference evidence="6 7" key="1">
    <citation type="submission" date="2016-11" db="EMBL/GenBank/DDBJ databases">
        <authorList>
            <person name="Jaros S."/>
            <person name="Januszkiewicz K."/>
            <person name="Wedrychowicz H."/>
        </authorList>
    </citation>
    <scope>NUCLEOTIDE SEQUENCE [LARGE SCALE GENOMIC DNA]</scope>
    <source>
        <strain evidence="6 7">GAS242</strain>
    </source>
</reference>
<evidence type="ECO:0000256" key="4">
    <source>
        <dbReference type="ARBA" id="ARBA00032976"/>
    </source>
</evidence>
<dbReference type="PANTHER" id="PTHR10587">
    <property type="entry name" value="GLYCOSYL TRANSFERASE-RELATED"/>
    <property type="match status" value="1"/>
</dbReference>
<dbReference type="GO" id="GO:0005975">
    <property type="term" value="P:carbohydrate metabolic process"/>
    <property type="evidence" value="ECO:0007669"/>
    <property type="project" value="InterPro"/>
</dbReference>
<dbReference type="AlphaFoldDB" id="A0A1M5M216"/>
<feature type="domain" description="NodB homology" evidence="5">
    <location>
        <begin position="2"/>
        <end position="189"/>
    </location>
</feature>
<dbReference type="GO" id="GO:0016810">
    <property type="term" value="F:hydrolase activity, acting on carbon-nitrogen (but not peptide) bonds"/>
    <property type="evidence" value="ECO:0007669"/>
    <property type="project" value="InterPro"/>
</dbReference>
<dbReference type="InterPro" id="IPR050248">
    <property type="entry name" value="Polysacc_deacetylase_ArnD"/>
</dbReference>